<geneLocation type="plasmid" evidence="3 4">
    <name>unnamed4</name>
</geneLocation>
<dbReference type="Pfam" id="PF02615">
    <property type="entry name" value="Ldh_2"/>
    <property type="match status" value="1"/>
</dbReference>
<keyword evidence="2" id="KW-0560">Oxidoreductase</keyword>
<comment type="similarity">
    <text evidence="1">Belongs to the LDH2/MDH2 oxidoreductase family.</text>
</comment>
<evidence type="ECO:0000313" key="3">
    <source>
        <dbReference type="EMBL" id="ARC38889.1"/>
    </source>
</evidence>
<proteinExistence type="inferred from homology"/>
<evidence type="ECO:0000256" key="1">
    <source>
        <dbReference type="ARBA" id="ARBA00006056"/>
    </source>
</evidence>
<dbReference type="EMBL" id="CP020444">
    <property type="protein sequence ID" value="ARC38889.1"/>
    <property type="molecule type" value="Genomic_DNA"/>
</dbReference>
<keyword evidence="4" id="KW-1185">Reference proteome</keyword>
<dbReference type="InterPro" id="IPR043143">
    <property type="entry name" value="Mal/L-sulf/L-lact_DH-like_NADP"/>
</dbReference>
<keyword evidence="3" id="KW-0614">Plasmid</keyword>
<sequence length="356" mass="37513">MNERAKTKVVITEAELGRLGTDALVALGMRPDDAADAARILVLADLFGVSTHGVSRIESYGERLMIAGIKAMPEIQIEKVAPAIARVDGDNGLGPLVGQRALSAAMDMAREHGIGVVFARGSNHFGPVAPYNMIAAEAGFASMIGSNATTTIAPWGGREAKLGNSPLGFGIPDPDGRPFILDMAMSVVARAKIRNAVKQGTAIPPIWATDSNGVPTEDPTAALAGFLQPIGGHKGYGLALVVDLLAGLLSDAAYLTHVRSWVDAPDQPQNLGHFFILIDVTRLGSADWLSRRMKDFAAILHDTPPADPARPVLLPGETELGNLERQRHEGIAIDPEVLKALHRFARVGASAGETLG</sequence>
<gene>
    <name evidence="3" type="ORF">A6J80_21595</name>
</gene>
<dbReference type="PANTHER" id="PTHR11091">
    <property type="entry name" value="OXIDOREDUCTASE-RELATED"/>
    <property type="match status" value="1"/>
</dbReference>
<dbReference type="GO" id="GO:0016491">
    <property type="term" value="F:oxidoreductase activity"/>
    <property type="evidence" value="ECO:0007669"/>
    <property type="project" value="UniProtKB-KW"/>
</dbReference>
<dbReference type="RefSeq" id="WP_080623162.1">
    <property type="nucleotide sequence ID" value="NZ_CAWMZI010000005.1"/>
</dbReference>
<dbReference type="AlphaFoldDB" id="A0A1V0GYX3"/>
<dbReference type="Gene3D" id="1.10.1530.10">
    <property type="match status" value="1"/>
</dbReference>
<dbReference type="InterPro" id="IPR036111">
    <property type="entry name" value="Mal/L-sulfo/L-lacto_DH-like_sf"/>
</dbReference>
<organism evidence="3 4">
    <name type="scientific">Paracoccus yeei</name>
    <dbReference type="NCBI Taxonomy" id="147645"/>
    <lineage>
        <taxon>Bacteria</taxon>
        <taxon>Pseudomonadati</taxon>
        <taxon>Pseudomonadota</taxon>
        <taxon>Alphaproteobacteria</taxon>
        <taxon>Rhodobacterales</taxon>
        <taxon>Paracoccaceae</taxon>
        <taxon>Paracoccus</taxon>
    </lineage>
</organism>
<accession>A0A1V0GYX3</accession>
<dbReference type="SUPFAM" id="SSF89733">
    <property type="entry name" value="L-sulfolactate dehydrogenase-like"/>
    <property type="match status" value="1"/>
</dbReference>
<dbReference type="InterPro" id="IPR003767">
    <property type="entry name" value="Malate/L-lactate_DH-like"/>
</dbReference>
<evidence type="ECO:0000313" key="4">
    <source>
        <dbReference type="Proteomes" id="UP000191257"/>
    </source>
</evidence>
<evidence type="ECO:0000256" key="2">
    <source>
        <dbReference type="ARBA" id="ARBA00023002"/>
    </source>
</evidence>
<reference evidence="3" key="1">
    <citation type="submission" date="2017-12" db="EMBL/GenBank/DDBJ databases">
        <title>FDA dAtabase for Regulatory Grade micrObial Sequences (FDA-ARGOS): Supporting development and validation of Infectious Disease Dx tests.</title>
        <authorList>
            <person name="Campos J."/>
            <person name="Goldberg B."/>
            <person name="Tallon L."/>
            <person name="Sadzewicz L."/>
            <person name="Sengamalay N."/>
            <person name="Ott S."/>
            <person name="Godinez A."/>
            <person name="Nagaraj S."/>
            <person name="Vyas G."/>
            <person name="Aluvathingal J."/>
            <person name="Nadendla S."/>
            <person name="Geyer C."/>
            <person name="Nandy P."/>
            <person name="Hobson J."/>
            <person name="Sichtig H."/>
        </authorList>
    </citation>
    <scope>NUCLEOTIDE SEQUENCE</scope>
    <source>
        <strain evidence="3">FDAARGOS_252</strain>
        <plasmid evidence="3">unnamed4</plasmid>
    </source>
</reference>
<dbReference type="Gene3D" id="3.30.1370.60">
    <property type="entry name" value="Hypothetical oxidoreductase yiak, domain 2"/>
    <property type="match status" value="1"/>
</dbReference>
<dbReference type="InterPro" id="IPR043144">
    <property type="entry name" value="Mal/L-sulf/L-lact_DH-like_ah"/>
</dbReference>
<dbReference type="Proteomes" id="UP000191257">
    <property type="component" value="Plasmid unnamed4"/>
</dbReference>
<name>A0A1V0GYX3_9RHOB</name>
<dbReference type="PANTHER" id="PTHR11091:SF0">
    <property type="entry name" value="MALATE DEHYDROGENASE"/>
    <property type="match status" value="1"/>
</dbReference>
<dbReference type="KEGG" id="pye:A6J80_21595"/>
<protein>
    <submittedName>
        <fullName evidence="3">Ldh family oxidoreductase</fullName>
    </submittedName>
</protein>